<keyword evidence="7" id="KW-0597">Phosphoprotein</keyword>
<keyword evidence="6" id="KW-0723">Serine/threonine-protein kinase</keyword>
<dbReference type="InterPro" id="IPR011009">
    <property type="entry name" value="Kinase-like_dom_sf"/>
</dbReference>
<name>A0A8C6R5T3_NANGA</name>
<dbReference type="FunFam" id="3.30.200.20:FF:000279">
    <property type="entry name" value="Calcium/calmodulin-dependent protein kinase type IV"/>
    <property type="match status" value="1"/>
</dbReference>
<dbReference type="FunFam" id="1.10.510.10:FF:000255">
    <property type="entry name" value="Calcium/calmodulin-dependent protein kinase type IV"/>
    <property type="match status" value="1"/>
</dbReference>
<evidence type="ECO:0000256" key="3">
    <source>
        <dbReference type="ARBA" id="ARBA00005354"/>
    </source>
</evidence>
<comment type="catalytic activity">
    <reaction evidence="20">
        <text>L-seryl-[protein] + ATP = O-phospho-L-seryl-[protein] + ADP + H(+)</text>
        <dbReference type="Rhea" id="RHEA:17989"/>
        <dbReference type="Rhea" id="RHEA-COMP:9863"/>
        <dbReference type="Rhea" id="RHEA-COMP:11604"/>
        <dbReference type="ChEBI" id="CHEBI:15378"/>
        <dbReference type="ChEBI" id="CHEBI:29999"/>
        <dbReference type="ChEBI" id="CHEBI:30616"/>
        <dbReference type="ChEBI" id="CHEBI:83421"/>
        <dbReference type="ChEBI" id="CHEBI:456216"/>
        <dbReference type="EC" id="2.7.11.17"/>
    </reaction>
</comment>
<dbReference type="GO" id="GO:0005654">
    <property type="term" value="C:nucleoplasm"/>
    <property type="evidence" value="ECO:0007669"/>
    <property type="project" value="Ensembl"/>
</dbReference>
<feature type="domain" description="Protein kinase" evidence="25">
    <location>
        <begin position="34"/>
        <end position="265"/>
    </location>
</feature>
<reference evidence="26" key="1">
    <citation type="submission" date="2025-08" db="UniProtKB">
        <authorList>
            <consortium name="Ensembl"/>
        </authorList>
    </citation>
    <scope>IDENTIFICATION</scope>
</reference>
<dbReference type="GO" id="GO:0001650">
    <property type="term" value="C:fibrillar center"/>
    <property type="evidence" value="ECO:0007669"/>
    <property type="project" value="Ensembl"/>
</dbReference>
<keyword evidence="10" id="KW-0418">Kinase</keyword>
<evidence type="ECO:0000256" key="11">
    <source>
        <dbReference type="ARBA" id="ARBA00022837"/>
    </source>
</evidence>
<organism evidence="26 27">
    <name type="scientific">Nannospalax galili</name>
    <name type="common">Northern Israeli blind subterranean mole rat</name>
    <name type="synonym">Spalax galili</name>
    <dbReference type="NCBI Taxonomy" id="1026970"/>
    <lineage>
        <taxon>Eukaryota</taxon>
        <taxon>Metazoa</taxon>
        <taxon>Chordata</taxon>
        <taxon>Craniata</taxon>
        <taxon>Vertebrata</taxon>
        <taxon>Euteleostomi</taxon>
        <taxon>Mammalia</taxon>
        <taxon>Eutheria</taxon>
        <taxon>Euarchontoglires</taxon>
        <taxon>Glires</taxon>
        <taxon>Rodentia</taxon>
        <taxon>Myomorpha</taxon>
        <taxon>Muroidea</taxon>
        <taxon>Spalacidae</taxon>
        <taxon>Spalacinae</taxon>
        <taxon>Nannospalax</taxon>
    </lineage>
</organism>
<evidence type="ECO:0000256" key="5">
    <source>
        <dbReference type="ARBA" id="ARBA00022490"/>
    </source>
</evidence>
<evidence type="ECO:0000256" key="15">
    <source>
        <dbReference type="ARBA" id="ARBA00023130"/>
    </source>
</evidence>
<dbReference type="Ensembl" id="ENSNGAT00000018260.1">
    <property type="protein sequence ID" value="ENSNGAP00000012696.1"/>
    <property type="gene ID" value="ENSNGAG00000014481.1"/>
</dbReference>
<evidence type="ECO:0000256" key="10">
    <source>
        <dbReference type="ARBA" id="ARBA00022777"/>
    </source>
</evidence>
<dbReference type="GO" id="GO:0002250">
    <property type="term" value="P:adaptive immune response"/>
    <property type="evidence" value="ECO:0007669"/>
    <property type="project" value="UniProtKB-KW"/>
</dbReference>
<dbReference type="GO" id="GO:0005783">
    <property type="term" value="C:endoplasmic reticulum"/>
    <property type="evidence" value="ECO:0007669"/>
    <property type="project" value="Ensembl"/>
</dbReference>
<reference evidence="26" key="2">
    <citation type="submission" date="2025-09" db="UniProtKB">
        <authorList>
            <consortium name="Ensembl"/>
        </authorList>
    </citation>
    <scope>IDENTIFICATION</scope>
</reference>
<dbReference type="PROSITE" id="PS50011">
    <property type="entry name" value="PROTEIN_KINASE_DOM"/>
    <property type="match status" value="1"/>
</dbReference>
<dbReference type="GO" id="GO:0043011">
    <property type="term" value="P:myeloid dendritic cell differentiation"/>
    <property type="evidence" value="ECO:0007669"/>
    <property type="project" value="Ensembl"/>
</dbReference>
<dbReference type="GO" id="GO:0006954">
    <property type="term" value="P:inflammatory response"/>
    <property type="evidence" value="ECO:0007669"/>
    <property type="project" value="UniProtKB-KW"/>
</dbReference>
<dbReference type="GO" id="GO:0004683">
    <property type="term" value="F:calcium/calmodulin-dependent protein kinase activity"/>
    <property type="evidence" value="ECO:0007669"/>
    <property type="project" value="UniProtKB-EC"/>
</dbReference>
<keyword evidence="15" id="KW-1064">Adaptive immunity</keyword>
<dbReference type="OMA" id="MSCAGND"/>
<proteinExistence type="inferred from homology"/>
<evidence type="ECO:0000256" key="22">
    <source>
        <dbReference type="ARBA" id="ARBA00071328"/>
    </source>
</evidence>
<sequence length="389" mass="43120">GFQVSSSSIALSPVSGVACSAEDQVQFPSWCITFSFFFFPLRGATSIVYRCKQKGTQKPYALKVLKKTVDKKIVRTEIGVLLRLSHPNIIKLKEIFETPTEISLVLELYLHENGIVHRDLKPENLLYATPAPDAPLKIADFGLSKIVEHQVLMKTVCGTPGYCAPEILRGCAYGPEVDMWSVGIITYILLCGFEPFYDERGDQFMFRRILNCEYYFISPWWDEVSLNAKDLVSHTRYFSFSNQAAVKAVVASSRLGSASSSHSSIQESHKESREPSPTQDVKDNKALSEKKMQEGAKVAAKGAGAELRKLDLGEMVKDAVVNAEEASRMVPQALEDRMKTAGPAEPAIERGLGEEKMKTMEEAVVPKDEEETLAVGLGTPQEDVILPEY</sequence>
<keyword evidence="16" id="KW-0325">Glycoprotein</keyword>
<evidence type="ECO:0000256" key="17">
    <source>
        <dbReference type="ARBA" id="ARBA00023198"/>
    </source>
</evidence>
<dbReference type="InterPro" id="IPR008271">
    <property type="entry name" value="Ser/Thr_kinase_AS"/>
</dbReference>
<dbReference type="GeneTree" id="ENSGT00940000160006"/>
<keyword evidence="13" id="KW-0391">Immunity</keyword>
<evidence type="ECO:0000313" key="27">
    <source>
        <dbReference type="Proteomes" id="UP000694381"/>
    </source>
</evidence>
<evidence type="ECO:0000256" key="13">
    <source>
        <dbReference type="ARBA" id="ARBA00022859"/>
    </source>
</evidence>
<protein>
    <recommendedName>
        <fullName evidence="22">Calcium/calmodulin-dependent protein kinase type IV</fullName>
        <ecNumber evidence="4">2.7.11.17</ecNumber>
    </recommendedName>
    <alternativeName>
        <fullName evidence="23">CaM kinase-GR</fullName>
    </alternativeName>
</protein>
<dbReference type="SMART" id="SM00220">
    <property type="entry name" value="S_TKc"/>
    <property type="match status" value="1"/>
</dbReference>
<dbReference type="Gene3D" id="1.10.510.10">
    <property type="entry name" value="Transferase(Phosphotransferase) domain 1"/>
    <property type="match status" value="1"/>
</dbReference>
<feature type="compositionally biased region" description="Basic and acidic residues" evidence="24">
    <location>
        <begin position="267"/>
        <end position="282"/>
    </location>
</feature>
<dbReference type="GO" id="GO:0045893">
    <property type="term" value="P:positive regulation of DNA-templated transcription"/>
    <property type="evidence" value="ECO:0007669"/>
    <property type="project" value="Ensembl"/>
</dbReference>
<evidence type="ECO:0000256" key="16">
    <source>
        <dbReference type="ARBA" id="ARBA00023180"/>
    </source>
</evidence>
<dbReference type="GO" id="GO:0005516">
    <property type="term" value="F:calmodulin binding"/>
    <property type="evidence" value="ECO:0007669"/>
    <property type="project" value="UniProtKB-KW"/>
</dbReference>
<keyword evidence="12" id="KW-0067">ATP-binding</keyword>
<keyword evidence="11" id="KW-0106">Calcium</keyword>
<dbReference type="PANTHER" id="PTHR24347">
    <property type="entry name" value="SERINE/THREONINE-PROTEIN KINASE"/>
    <property type="match status" value="1"/>
</dbReference>
<evidence type="ECO:0000256" key="4">
    <source>
        <dbReference type="ARBA" id="ARBA00012434"/>
    </source>
</evidence>
<keyword evidence="17" id="KW-0395">Inflammatory response</keyword>
<evidence type="ECO:0000256" key="8">
    <source>
        <dbReference type="ARBA" id="ARBA00022679"/>
    </source>
</evidence>
<comment type="similarity">
    <text evidence="3">Belongs to the protein kinase superfamily. CAMK Ser/Thr protein kinase family. CaMK subfamily.</text>
</comment>
<keyword evidence="27" id="KW-1185">Reference proteome</keyword>
<keyword evidence="8" id="KW-0808">Transferase</keyword>
<comment type="subunit">
    <text evidence="21">Monomer. Interacts with protein phosphatase 2A (PPP2CA/PPP2CB); the interaction is mutually exclusive with binding to Ca(2+)/calmodulin.</text>
</comment>
<dbReference type="Proteomes" id="UP000694381">
    <property type="component" value="Unassembled WGS sequence"/>
</dbReference>
<evidence type="ECO:0000313" key="26">
    <source>
        <dbReference type="Ensembl" id="ENSNGAP00000012696.1"/>
    </source>
</evidence>
<keyword evidence="9" id="KW-0547">Nucleotide-binding</keyword>
<evidence type="ECO:0000256" key="23">
    <source>
        <dbReference type="ARBA" id="ARBA00083884"/>
    </source>
</evidence>
<dbReference type="Pfam" id="PF00069">
    <property type="entry name" value="Pkinase"/>
    <property type="match status" value="2"/>
</dbReference>
<evidence type="ECO:0000256" key="6">
    <source>
        <dbReference type="ARBA" id="ARBA00022527"/>
    </source>
</evidence>
<evidence type="ECO:0000256" key="18">
    <source>
        <dbReference type="ARBA" id="ARBA00023242"/>
    </source>
</evidence>
<dbReference type="PROSITE" id="PS00108">
    <property type="entry name" value="PROTEIN_KINASE_ST"/>
    <property type="match status" value="1"/>
</dbReference>
<comment type="catalytic activity">
    <reaction evidence="19">
        <text>L-threonyl-[protein] + ATP = O-phospho-L-threonyl-[protein] + ADP + H(+)</text>
        <dbReference type="Rhea" id="RHEA:46608"/>
        <dbReference type="Rhea" id="RHEA-COMP:11060"/>
        <dbReference type="Rhea" id="RHEA-COMP:11605"/>
        <dbReference type="ChEBI" id="CHEBI:15378"/>
        <dbReference type="ChEBI" id="CHEBI:30013"/>
        <dbReference type="ChEBI" id="CHEBI:30616"/>
        <dbReference type="ChEBI" id="CHEBI:61977"/>
        <dbReference type="ChEBI" id="CHEBI:456216"/>
        <dbReference type="EC" id="2.7.11.17"/>
    </reaction>
</comment>
<evidence type="ECO:0000256" key="14">
    <source>
        <dbReference type="ARBA" id="ARBA00022860"/>
    </source>
</evidence>
<feature type="region of interest" description="Disordered" evidence="24">
    <location>
        <begin position="336"/>
        <end position="369"/>
    </location>
</feature>
<dbReference type="Gene3D" id="3.30.200.20">
    <property type="entry name" value="Phosphorylase Kinase, domain 1"/>
    <property type="match status" value="1"/>
</dbReference>
<dbReference type="EC" id="2.7.11.17" evidence="4"/>
<evidence type="ECO:0000256" key="12">
    <source>
        <dbReference type="ARBA" id="ARBA00022840"/>
    </source>
</evidence>
<evidence type="ECO:0000256" key="9">
    <source>
        <dbReference type="ARBA" id="ARBA00022741"/>
    </source>
</evidence>
<evidence type="ECO:0000256" key="21">
    <source>
        <dbReference type="ARBA" id="ARBA00062378"/>
    </source>
</evidence>
<accession>A0A8C6R5T3</accession>
<evidence type="ECO:0000256" key="7">
    <source>
        <dbReference type="ARBA" id="ARBA00022553"/>
    </source>
</evidence>
<feature type="region of interest" description="Disordered" evidence="24">
    <location>
        <begin position="259"/>
        <end position="282"/>
    </location>
</feature>
<dbReference type="GO" id="GO:0007616">
    <property type="term" value="P:long-term memory"/>
    <property type="evidence" value="ECO:0007669"/>
    <property type="project" value="Ensembl"/>
</dbReference>
<feature type="compositionally biased region" description="Basic and acidic residues" evidence="24">
    <location>
        <begin position="347"/>
        <end position="367"/>
    </location>
</feature>
<dbReference type="SUPFAM" id="SSF56112">
    <property type="entry name" value="Protein kinase-like (PK-like)"/>
    <property type="match status" value="1"/>
</dbReference>
<keyword evidence="14" id="KW-0112">Calmodulin-binding</keyword>
<evidence type="ECO:0000256" key="24">
    <source>
        <dbReference type="SAM" id="MobiDB-lite"/>
    </source>
</evidence>
<comment type="subcellular location">
    <subcellularLocation>
        <location evidence="2">Cytoplasm</location>
    </subcellularLocation>
    <subcellularLocation>
        <location evidence="1">Nucleus</location>
    </subcellularLocation>
</comment>
<keyword evidence="5" id="KW-0963">Cytoplasm</keyword>
<dbReference type="InterPro" id="IPR000719">
    <property type="entry name" value="Prot_kinase_dom"/>
</dbReference>
<keyword evidence="18" id="KW-0539">Nucleus</keyword>
<dbReference type="GO" id="GO:0005524">
    <property type="term" value="F:ATP binding"/>
    <property type="evidence" value="ECO:0007669"/>
    <property type="project" value="UniProtKB-KW"/>
</dbReference>
<evidence type="ECO:0000259" key="25">
    <source>
        <dbReference type="PROSITE" id="PS50011"/>
    </source>
</evidence>
<dbReference type="AlphaFoldDB" id="A0A8C6R5T3"/>
<evidence type="ECO:0000256" key="1">
    <source>
        <dbReference type="ARBA" id="ARBA00004123"/>
    </source>
</evidence>
<evidence type="ECO:0000256" key="19">
    <source>
        <dbReference type="ARBA" id="ARBA00047307"/>
    </source>
</evidence>
<evidence type="ECO:0000256" key="2">
    <source>
        <dbReference type="ARBA" id="ARBA00004496"/>
    </source>
</evidence>
<evidence type="ECO:0000256" key="20">
    <source>
        <dbReference type="ARBA" id="ARBA00047430"/>
    </source>
</evidence>